<dbReference type="AlphaFoldDB" id="A0A9X9QG77"/>
<protein>
    <submittedName>
        <fullName evidence="1">BgtTE-56116</fullName>
    </submittedName>
</protein>
<dbReference type="EMBL" id="LR026993">
    <property type="protein sequence ID" value="VDB94536.1"/>
    <property type="molecule type" value="Genomic_DNA"/>
</dbReference>
<reference evidence="1 2" key="1">
    <citation type="submission" date="2018-08" db="EMBL/GenBank/DDBJ databases">
        <authorList>
            <person name="Muller C M."/>
        </authorList>
    </citation>
    <scope>NUCLEOTIDE SEQUENCE [LARGE SCALE GENOMIC DNA]</scope>
</reference>
<gene>
    <name evidence="1" type="ORF">BGT96224V316_LOCUS8286</name>
</gene>
<sequence>MQTRNLTLIISVLLRTIHLNTIVSTRIFLPQPHTRLTVSV</sequence>
<name>A0A9X9QG77_BLUGR</name>
<accession>A0A9X9QG77</accession>
<evidence type="ECO:0000313" key="2">
    <source>
        <dbReference type="Proteomes" id="UP000324639"/>
    </source>
</evidence>
<organism evidence="1 2">
    <name type="scientific">Blumeria graminis f. sp. tritici</name>
    <dbReference type="NCBI Taxonomy" id="62690"/>
    <lineage>
        <taxon>Eukaryota</taxon>
        <taxon>Fungi</taxon>
        <taxon>Dikarya</taxon>
        <taxon>Ascomycota</taxon>
        <taxon>Pezizomycotina</taxon>
        <taxon>Leotiomycetes</taxon>
        <taxon>Erysiphales</taxon>
        <taxon>Erysiphaceae</taxon>
        <taxon>Blumeria</taxon>
    </lineage>
</organism>
<evidence type="ECO:0000313" key="1">
    <source>
        <dbReference type="EMBL" id="VDB94536.1"/>
    </source>
</evidence>
<keyword evidence="2" id="KW-1185">Reference proteome</keyword>
<proteinExistence type="predicted"/>
<dbReference type="Proteomes" id="UP000324639">
    <property type="component" value="Chromosome Bgt_-10"/>
</dbReference>